<dbReference type="NCBIfam" id="NF009466">
    <property type="entry name" value="PRK12826.1-2"/>
    <property type="match status" value="1"/>
</dbReference>
<dbReference type="PRINTS" id="PR00081">
    <property type="entry name" value="GDHRDH"/>
</dbReference>
<dbReference type="Pfam" id="PF13561">
    <property type="entry name" value="adh_short_C2"/>
    <property type="match status" value="1"/>
</dbReference>
<dbReference type="SMART" id="SM00822">
    <property type="entry name" value="PKS_KR"/>
    <property type="match status" value="1"/>
</dbReference>
<dbReference type="EC" id="1.1.1.100" evidence="3"/>
<keyword evidence="3" id="KW-0560">Oxidoreductase</keyword>
<keyword evidence="4" id="KW-1185">Reference proteome</keyword>
<dbReference type="InterPro" id="IPR020904">
    <property type="entry name" value="Sc_DH/Rdtase_CS"/>
</dbReference>
<dbReference type="InterPro" id="IPR050259">
    <property type="entry name" value="SDR"/>
</dbReference>
<dbReference type="PROSITE" id="PS00061">
    <property type="entry name" value="ADH_SHORT"/>
    <property type="match status" value="1"/>
</dbReference>
<protein>
    <submittedName>
        <fullName evidence="3">3-oxoacyl-ACP reductase FabG</fullName>
        <ecNumber evidence="3">1.1.1.100</ecNumber>
    </submittedName>
</protein>
<evidence type="ECO:0000313" key="4">
    <source>
        <dbReference type="Proteomes" id="UP001589703"/>
    </source>
</evidence>
<accession>A0ABV5VID4</accession>
<sequence>MARTALVVGGNRGIGLAVARRLADEGHHVAVTYRQEPPPAGLLGVPCDVTDLDSVRDAFDRAEELLGSVDVLVHSAGITRDRLLYAMSEEDFALPLLTNLTGAYRVTRRAVRGMLRRRWGRIVLLSSQVALSGEAGQANYSASKAALVGFARSLARELGGRGITVNVVAPGLTDTDMAAALPEERREAIVAGVPVGRLVRPEEVAAAVAFLASADAGAVTGAVLPVDGGAGMGH</sequence>
<evidence type="ECO:0000256" key="1">
    <source>
        <dbReference type="ARBA" id="ARBA00006484"/>
    </source>
</evidence>
<dbReference type="Gene3D" id="3.40.50.720">
    <property type="entry name" value="NAD(P)-binding Rossmann-like Domain"/>
    <property type="match status" value="1"/>
</dbReference>
<evidence type="ECO:0000259" key="2">
    <source>
        <dbReference type="SMART" id="SM00822"/>
    </source>
</evidence>
<dbReference type="InterPro" id="IPR057326">
    <property type="entry name" value="KR_dom"/>
</dbReference>
<organism evidence="3 4">
    <name type="scientific">Streptomyces thermocoprophilus</name>
    <dbReference type="NCBI Taxonomy" id="78356"/>
    <lineage>
        <taxon>Bacteria</taxon>
        <taxon>Bacillati</taxon>
        <taxon>Actinomycetota</taxon>
        <taxon>Actinomycetes</taxon>
        <taxon>Kitasatosporales</taxon>
        <taxon>Streptomycetaceae</taxon>
        <taxon>Streptomyces</taxon>
    </lineage>
</organism>
<dbReference type="RefSeq" id="WP_385859500.1">
    <property type="nucleotide sequence ID" value="NZ_JBHMAR010000030.1"/>
</dbReference>
<dbReference type="EMBL" id="JBHMAR010000030">
    <property type="protein sequence ID" value="MFB9737599.1"/>
    <property type="molecule type" value="Genomic_DNA"/>
</dbReference>
<dbReference type="SUPFAM" id="SSF51735">
    <property type="entry name" value="NAD(P)-binding Rossmann-fold domains"/>
    <property type="match status" value="1"/>
</dbReference>
<feature type="domain" description="Ketoreductase" evidence="2">
    <location>
        <begin position="3"/>
        <end position="193"/>
    </location>
</feature>
<dbReference type="InterPro" id="IPR002347">
    <property type="entry name" value="SDR_fam"/>
</dbReference>
<reference evidence="3 4" key="1">
    <citation type="submission" date="2024-09" db="EMBL/GenBank/DDBJ databases">
        <authorList>
            <person name="Sun Q."/>
            <person name="Mori K."/>
        </authorList>
    </citation>
    <scope>NUCLEOTIDE SEQUENCE [LARGE SCALE GENOMIC DNA]</scope>
    <source>
        <strain evidence="3 4">JCM 10918</strain>
    </source>
</reference>
<dbReference type="PANTHER" id="PTHR42879:SF2">
    <property type="entry name" value="3-OXOACYL-[ACYL-CARRIER-PROTEIN] REDUCTASE FABG"/>
    <property type="match status" value="1"/>
</dbReference>
<dbReference type="GO" id="GO:0004316">
    <property type="term" value="F:3-oxoacyl-[acyl-carrier-protein] reductase (NADPH) activity"/>
    <property type="evidence" value="ECO:0007669"/>
    <property type="project" value="UniProtKB-EC"/>
</dbReference>
<name>A0ABV5VID4_9ACTN</name>
<dbReference type="PRINTS" id="PR00080">
    <property type="entry name" value="SDRFAMILY"/>
</dbReference>
<comment type="caution">
    <text evidence="3">The sequence shown here is derived from an EMBL/GenBank/DDBJ whole genome shotgun (WGS) entry which is preliminary data.</text>
</comment>
<proteinExistence type="inferred from homology"/>
<dbReference type="Proteomes" id="UP001589703">
    <property type="component" value="Unassembled WGS sequence"/>
</dbReference>
<comment type="similarity">
    <text evidence="1">Belongs to the short-chain dehydrogenases/reductases (SDR) family.</text>
</comment>
<gene>
    <name evidence="3" type="primary">fabG</name>
    <name evidence="3" type="ORF">ACFFRO_21060</name>
</gene>
<evidence type="ECO:0000313" key="3">
    <source>
        <dbReference type="EMBL" id="MFB9737599.1"/>
    </source>
</evidence>
<dbReference type="PANTHER" id="PTHR42879">
    <property type="entry name" value="3-OXOACYL-(ACYL-CARRIER-PROTEIN) REDUCTASE"/>
    <property type="match status" value="1"/>
</dbReference>
<dbReference type="InterPro" id="IPR036291">
    <property type="entry name" value="NAD(P)-bd_dom_sf"/>
</dbReference>